<protein>
    <recommendedName>
        <fullName evidence="1">DNA2/NAM7 helicase helicase domain-containing protein</fullName>
    </recommendedName>
</protein>
<dbReference type="OrthoDB" id="9781481at2"/>
<dbReference type="STRING" id="651182.TOL2_C16800"/>
<accession>K0NFE3</accession>
<dbReference type="InterPro" id="IPR045055">
    <property type="entry name" value="DNA2/NAM7-like"/>
</dbReference>
<evidence type="ECO:0000313" key="3">
    <source>
        <dbReference type="Proteomes" id="UP000007347"/>
    </source>
</evidence>
<dbReference type="HOGENOM" id="CLU_555212_0_0_7"/>
<dbReference type="InterPro" id="IPR041677">
    <property type="entry name" value="DNA2/NAM7_AAA_11"/>
</dbReference>
<dbReference type="GO" id="GO:0001147">
    <property type="term" value="F:transcription termination site sequence-specific DNA binding"/>
    <property type="evidence" value="ECO:0007669"/>
    <property type="project" value="TreeGrafter"/>
</dbReference>
<dbReference type="EMBL" id="FO203503">
    <property type="protein sequence ID" value="CCK79841.1"/>
    <property type="molecule type" value="Genomic_DNA"/>
</dbReference>
<dbReference type="AlphaFoldDB" id="K0NFE3"/>
<evidence type="ECO:0000259" key="1">
    <source>
        <dbReference type="Pfam" id="PF13086"/>
    </source>
</evidence>
<name>K0NFE3_DESTT</name>
<dbReference type="GO" id="GO:0004386">
    <property type="term" value="F:helicase activity"/>
    <property type="evidence" value="ECO:0007669"/>
    <property type="project" value="InterPro"/>
</dbReference>
<evidence type="ECO:0000313" key="2">
    <source>
        <dbReference type="EMBL" id="CCK79841.1"/>
    </source>
</evidence>
<dbReference type="PANTHER" id="PTHR10887">
    <property type="entry name" value="DNA2/NAM7 HELICASE FAMILY"/>
    <property type="match status" value="1"/>
</dbReference>
<reference evidence="2 3" key="1">
    <citation type="journal article" date="2013" name="Environ. Microbiol.">
        <title>Complete genome, catabolic sub-proteomes and key-metabolites of Desulfobacula toluolica Tol2, a marine, aromatic compound-degrading, sulfate-reducing bacterium.</title>
        <authorList>
            <person name="Wohlbrand L."/>
            <person name="Jacob J.H."/>
            <person name="Kube M."/>
            <person name="Mussmann M."/>
            <person name="Jarling R."/>
            <person name="Beck A."/>
            <person name="Amann R."/>
            <person name="Wilkes H."/>
            <person name="Reinhardt R."/>
            <person name="Rabus R."/>
        </authorList>
    </citation>
    <scope>NUCLEOTIDE SEQUENCE [LARGE SCALE GENOMIC DNA]</scope>
    <source>
        <strain evidence="3">DSM 7467 / Tol2</strain>
    </source>
</reference>
<organism evidence="2 3">
    <name type="scientific">Desulfobacula toluolica (strain DSM 7467 / Tol2)</name>
    <dbReference type="NCBI Taxonomy" id="651182"/>
    <lineage>
        <taxon>Bacteria</taxon>
        <taxon>Pseudomonadati</taxon>
        <taxon>Thermodesulfobacteriota</taxon>
        <taxon>Desulfobacteria</taxon>
        <taxon>Desulfobacterales</taxon>
        <taxon>Desulfobacteraceae</taxon>
        <taxon>Desulfobacula</taxon>
    </lineage>
</organism>
<feature type="domain" description="DNA2/NAM7 helicase helicase" evidence="1">
    <location>
        <begin position="353"/>
        <end position="464"/>
    </location>
</feature>
<proteinExistence type="predicted"/>
<dbReference type="InterPro" id="IPR027417">
    <property type="entry name" value="P-loop_NTPase"/>
</dbReference>
<dbReference type="KEGG" id="dto:TOL2_C16800"/>
<dbReference type="Gene3D" id="2.40.30.270">
    <property type="match status" value="1"/>
</dbReference>
<dbReference type="PANTHER" id="PTHR10887:SF495">
    <property type="entry name" value="HELICASE SENATAXIN ISOFORM X1-RELATED"/>
    <property type="match status" value="1"/>
</dbReference>
<dbReference type="RefSeq" id="WP_014957185.1">
    <property type="nucleotide sequence ID" value="NC_018645.1"/>
</dbReference>
<gene>
    <name evidence="2" type="ordered locus">TOL2_C16800</name>
</gene>
<dbReference type="Gene3D" id="3.40.50.300">
    <property type="entry name" value="P-loop containing nucleotide triphosphate hydrolases"/>
    <property type="match status" value="1"/>
</dbReference>
<dbReference type="PATRIC" id="fig|651182.5.peg.1997"/>
<dbReference type="Proteomes" id="UP000007347">
    <property type="component" value="Chromosome"/>
</dbReference>
<dbReference type="Pfam" id="PF13086">
    <property type="entry name" value="AAA_11"/>
    <property type="match status" value="1"/>
</dbReference>
<dbReference type="GO" id="GO:0006369">
    <property type="term" value="P:termination of RNA polymerase II transcription"/>
    <property type="evidence" value="ECO:0007669"/>
    <property type="project" value="TreeGrafter"/>
</dbReference>
<sequence length="491" mass="55822">MQTDEDRTAAWQEFADLISILWEKSIVNGKGPHMFCFGSQSRQDLLDWAQSEEGKKAKFLWQTQPNPWTDLRQVFKSHFHMPAPGIVSLSTLGHVFGCTQEFDSPPSLFHNHGTDGSSVAGLESMVKADLSIMVDLYAKACFYLKSQWVKEWEFCFEKDKDAGVIPYLEFIKEEQRLQEDDILTLQELTLQERMLKFRAIGHLRFDHTRLNHEGRFLYVFKFSQETCPSKFRTGDFLRLAPHGIQDIQTGFPVILAEVDMGAGQISILSRSGFARSGFAGSGQIQLTKNFLYSLEEDTSDWNQDKLTHVAATVFKKNHPHYLQQMLAGQALDRQPLALSSWLKKWIASNDHGLNSSQQRALALPFQYRTSLIQGPPGTGKTHLLGWILIVLILQAHEAKKPLRIGVSALTHQAIDTVLKKVTKLVSQYLPGCFPGCCIKCGQSGQLVNTDAHKNPDENSYENSYENRDEKKTIAWRWSFQMMQMMSWVDPG</sequence>
<dbReference type="SUPFAM" id="SSF52540">
    <property type="entry name" value="P-loop containing nucleoside triphosphate hydrolases"/>
    <property type="match status" value="1"/>
</dbReference>
<keyword evidence="3" id="KW-1185">Reference proteome</keyword>